<dbReference type="Proteomes" id="UP001185922">
    <property type="component" value="Unassembled WGS sequence"/>
</dbReference>
<evidence type="ECO:0000313" key="4">
    <source>
        <dbReference type="Proteomes" id="UP001185779"/>
    </source>
</evidence>
<dbReference type="RefSeq" id="WP_232513062.1">
    <property type="nucleotide sequence ID" value="NZ_CP091855.1"/>
</dbReference>
<feature type="domain" description="Mce/MlaD" evidence="1">
    <location>
        <begin position="31"/>
        <end position="107"/>
    </location>
</feature>
<dbReference type="InterPro" id="IPR052336">
    <property type="entry name" value="MlaD_Phospholipid_Transporter"/>
</dbReference>
<keyword evidence="4" id="KW-1185">Reference proteome</keyword>
<dbReference type="EMBL" id="JAWLKI010000023">
    <property type="protein sequence ID" value="MDV6309173.1"/>
    <property type="molecule type" value="Genomic_DNA"/>
</dbReference>
<dbReference type="Proteomes" id="UP001185779">
    <property type="component" value="Unassembled WGS sequence"/>
</dbReference>
<dbReference type="EMBL" id="JAWLKH010000008">
    <property type="protein sequence ID" value="MDV6312195.1"/>
    <property type="molecule type" value="Genomic_DNA"/>
</dbReference>
<organism evidence="3 5">
    <name type="scientific">Gordonia amicalis</name>
    <dbReference type="NCBI Taxonomy" id="89053"/>
    <lineage>
        <taxon>Bacteria</taxon>
        <taxon>Bacillati</taxon>
        <taxon>Actinomycetota</taxon>
        <taxon>Actinomycetes</taxon>
        <taxon>Mycobacteriales</taxon>
        <taxon>Gordoniaceae</taxon>
        <taxon>Gordonia</taxon>
    </lineage>
</organism>
<dbReference type="PANTHER" id="PTHR33371:SF4">
    <property type="entry name" value="INTERMEMBRANE PHOSPHOLIPID TRANSPORT SYSTEM BINDING PROTEIN MLAD"/>
    <property type="match status" value="1"/>
</dbReference>
<evidence type="ECO:0000259" key="1">
    <source>
        <dbReference type="Pfam" id="PF02470"/>
    </source>
</evidence>
<comment type="caution">
    <text evidence="3">The sequence shown here is derived from an EMBL/GenBank/DDBJ whole genome shotgun (WGS) entry which is preliminary data.</text>
</comment>
<gene>
    <name evidence="2" type="ORF">R3P94_18020</name>
    <name evidence="3" type="ORF">R3Q15_09925</name>
</gene>
<dbReference type="GeneID" id="77171217"/>
<evidence type="ECO:0000313" key="2">
    <source>
        <dbReference type="EMBL" id="MDV6309173.1"/>
    </source>
</evidence>
<protein>
    <submittedName>
        <fullName evidence="3">MlaD family protein</fullName>
    </submittedName>
</protein>
<proteinExistence type="predicted"/>
<dbReference type="InterPro" id="IPR003399">
    <property type="entry name" value="Mce/MlaD"/>
</dbReference>
<name>A0AAE4U574_9ACTN</name>
<reference evidence="3 4" key="1">
    <citation type="submission" date="2023-10" db="EMBL/GenBank/DDBJ databases">
        <title>Development of a sustainable strategy for remediation of hydrocarbon-contaminated territories based on the waste exchange concept.</title>
        <authorList>
            <person name="Krivoruchko A."/>
        </authorList>
    </citation>
    <scope>NUCLEOTIDE SEQUENCE</scope>
    <source>
        <strain evidence="2 4">IEGM 1266</strain>
        <strain evidence="3">IEGM 1279</strain>
    </source>
</reference>
<evidence type="ECO:0000313" key="3">
    <source>
        <dbReference type="EMBL" id="MDV6312195.1"/>
    </source>
</evidence>
<dbReference type="PANTHER" id="PTHR33371">
    <property type="entry name" value="INTERMEMBRANE PHOSPHOLIPID TRANSPORT SYSTEM BINDING PROTEIN MLAD-RELATED"/>
    <property type="match status" value="1"/>
</dbReference>
<dbReference type="Pfam" id="PF02470">
    <property type="entry name" value="MlaD"/>
    <property type="match status" value="1"/>
</dbReference>
<sequence length="302" mass="32446">MAIPAMVMTIVLAGCAIGPDDLPSVRPGTGDGYEVSVRFASVLSLPNGADVVADGQRIGEVTGPELTDDYVEVAARIRKGTRIPADTDAVIRQNTLLGDTYIAFVPPAGGGDDGSTGARGYLEPGSVIGVERTVSPPPLEDTLAVLANFVNGGTITQIQDAMARINNVMPKRPDLRRLATVTSVDLRDLGRNTGEIDRFLAGMNASAAAIGERHDELTKIFGAEAATYWRRDADSFLVHIAYLLPSIGSIFEGGIWLVPMLLSRPRPTASVGSWTMDRDWRSRPRTSSVMCRFRSHPTHRSM</sequence>
<evidence type="ECO:0000313" key="5">
    <source>
        <dbReference type="Proteomes" id="UP001185922"/>
    </source>
</evidence>
<accession>A0AAE4U574</accession>
<dbReference type="AlphaFoldDB" id="A0AAE4U574"/>